<evidence type="ECO:0000313" key="3">
    <source>
        <dbReference type="Proteomes" id="UP000028990"/>
    </source>
</evidence>
<proteinExistence type="predicted"/>
<dbReference type="AlphaFoldDB" id="A0A091CUL6"/>
<dbReference type="EMBL" id="KN124308">
    <property type="protein sequence ID" value="KFO21693.1"/>
    <property type="molecule type" value="Genomic_DNA"/>
</dbReference>
<organism evidence="2 3">
    <name type="scientific">Fukomys damarensis</name>
    <name type="common">Damaraland mole rat</name>
    <name type="synonym">Cryptomys damarensis</name>
    <dbReference type="NCBI Taxonomy" id="885580"/>
    <lineage>
        <taxon>Eukaryota</taxon>
        <taxon>Metazoa</taxon>
        <taxon>Chordata</taxon>
        <taxon>Craniata</taxon>
        <taxon>Vertebrata</taxon>
        <taxon>Euteleostomi</taxon>
        <taxon>Mammalia</taxon>
        <taxon>Eutheria</taxon>
        <taxon>Euarchontoglires</taxon>
        <taxon>Glires</taxon>
        <taxon>Rodentia</taxon>
        <taxon>Hystricomorpha</taxon>
        <taxon>Bathyergidae</taxon>
        <taxon>Fukomys</taxon>
    </lineage>
</organism>
<sequence>MWRDEGRAACSGHSADDSAPEVAPTLVARKSLLPPPKRSGQLPGDAPDAQWSRVRWICFISGYYSLKFAAVRLMESIDLDYLLT</sequence>
<keyword evidence="3" id="KW-1185">Reference proteome</keyword>
<evidence type="ECO:0000313" key="2">
    <source>
        <dbReference type="EMBL" id="KFO21693.1"/>
    </source>
</evidence>
<protein>
    <submittedName>
        <fullName evidence="2">Uncharacterized protein</fullName>
    </submittedName>
</protein>
<evidence type="ECO:0000256" key="1">
    <source>
        <dbReference type="SAM" id="MobiDB-lite"/>
    </source>
</evidence>
<reference evidence="2 3" key="1">
    <citation type="submission" date="2013-11" db="EMBL/GenBank/DDBJ databases">
        <title>The Damaraland mole rat (Fukomys damarensis) genome and evolution of African mole rats.</title>
        <authorList>
            <person name="Gladyshev V.N."/>
            <person name="Fang X."/>
        </authorList>
    </citation>
    <scope>NUCLEOTIDE SEQUENCE [LARGE SCALE GENOMIC DNA]</scope>
    <source>
        <tissue evidence="2">Liver</tissue>
    </source>
</reference>
<dbReference type="Proteomes" id="UP000028990">
    <property type="component" value="Unassembled WGS sequence"/>
</dbReference>
<name>A0A091CUL6_FUKDA</name>
<accession>A0A091CUL6</accession>
<gene>
    <name evidence="2" type="ORF">H920_16805</name>
</gene>
<feature type="region of interest" description="Disordered" evidence="1">
    <location>
        <begin position="1"/>
        <end position="22"/>
    </location>
</feature>